<organism evidence="3 4">
    <name type="scientific">Sporosarcina siberiensis</name>
    <dbReference type="NCBI Taxonomy" id="1365606"/>
    <lineage>
        <taxon>Bacteria</taxon>
        <taxon>Bacillati</taxon>
        <taxon>Bacillota</taxon>
        <taxon>Bacilli</taxon>
        <taxon>Bacillales</taxon>
        <taxon>Caryophanaceae</taxon>
        <taxon>Sporosarcina</taxon>
    </lineage>
</organism>
<keyword evidence="2" id="KW-0812">Transmembrane</keyword>
<reference evidence="4" key="1">
    <citation type="journal article" date="2019" name="Int. J. Syst. Evol. Microbiol.">
        <title>The Global Catalogue of Microorganisms (GCM) 10K type strain sequencing project: providing services to taxonomists for standard genome sequencing and annotation.</title>
        <authorList>
            <consortium name="The Broad Institute Genomics Platform"/>
            <consortium name="The Broad Institute Genome Sequencing Center for Infectious Disease"/>
            <person name="Wu L."/>
            <person name="Ma J."/>
        </authorList>
    </citation>
    <scope>NUCLEOTIDE SEQUENCE [LARGE SCALE GENOMIC DNA]</scope>
    <source>
        <strain evidence="4">CGMCC 4.7177</strain>
    </source>
</reference>
<accession>A0ABW4SH74</accession>
<evidence type="ECO:0000256" key="1">
    <source>
        <dbReference type="SAM" id="MobiDB-lite"/>
    </source>
</evidence>
<keyword evidence="4" id="KW-1185">Reference proteome</keyword>
<feature type="transmembrane region" description="Helical" evidence="2">
    <location>
        <begin position="54"/>
        <end position="75"/>
    </location>
</feature>
<evidence type="ECO:0000256" key="2">
    <source>
        <dbReference type="SAM" id="Phobius"/>
    </source>
</evidence>
<dbReference type="RefSeq" id="WP_381538561.1">
    <property type="nucleotide sequence ID" value="NZ_JBHUGI010000032.1"/>
</dbReference>
<sequence>MKNKSKDNSYLDEQLKQLDTDIIWDEKRKTKLHNKILFTMENDRSKNKSKLFAGFKYALNIGVLLILMFFGYNFISNSITQQSGKDLTSNESNQPNGTPIIDDKNDENQVNSEEVVENPETNMEVQTGSSETVIRIVEGSDLEVKVLNYQIEPYGIAYQLDEVFTVTEMSNNLITYSTQYDDYKITLEMIEHTNLEKTVRNLQEKFETESYDEIFELESTPVEENGLQGNIQFYGDNPVKGFIAYEIGEHALAITFQYPVEGADAMYPLLETLRKSIKVQ</sequence>
<dbReference type="Proteomes" id="UP001597218">
    <property type="component" value="Unassembled WGS sequence"/>
</dbReference>
<proteinExistence type="predicted"/>
<feature type="compositionally biased region" description="Polar residues" evidence="1">
    <location>
        <begin position="83"/>
        <end position="97"/>
    </location>
</feature>
<name>A0ABW4SH74_9BACL</name>
<protein>
    <recommendedName>
        <fullName evidence="5">DUF4367 domain-containing protein</fullName>
    </recommendedName>
</protein>
<evidence type="ECO:0000313" key="4">
    <source>
        <dbReference type="Proteomes" id="UP001597218"/>
    </source>
</evidence>
<keyword evidence="2" id="KW-0472">Membrane</keyword>
<dbReference type="EMBL" id="JBHUGI010000032">
    <property type="protein sequence ID" value="MFD1928888.1"/>
    <property type="molecule type" value="Genomic_DNA"/>
</dbReference>
<gene>
    <name evidence="3" type="ORF">ACFSFY_12675</name>
</gene>
<feature type="region of interest" description="Disordered" evidence="1">
    <location>
        <begin position="83"/>
        <end position="108"/>
    </location>
</feature>
<evidence type="ECO:0008006" key="5">
    <source>
        <dbReference type="Google" id="ProtNLM"/>
    </source>
</evidence>
<keyword evidence="2" id="KW-1133">Transmembrane helix</keyword>
<comment type="caution">
    <text evidence="3">The sequence shown here is derived from an EMBL/GenBank/DDBJ whole genome shotgun (WGS) entry which is preliminary data.</text>
</comment>
<evidence type="ECO:0000313" key="3">
    <source>
        <dbReference type="EMBL" id="MFD1928888.1"/>
    </source>
</evidence>